<keyword evidence="2" id="KW-0285">Flavoprotein</keyword>
<evidence type="ECO:0000256" key="3">
    <source>
        <dbReference type="ARBA" id="ARBA00022827"/>
    </source>
</evidence>
<dbReference type="Pfam" id="PF22780">
    <property type="entry name" value="HI0933_like_1st"/>
    <property type="match status" value="1"/>
</dbReference>
<dbReference type="InterPro" id="IPR004792">
    <property type="entry name" value="BaiN-like"/>
</dbReference>
<dbReference type="InterPro" id="IPR057661">
    <property type="entry name" value="RsdA/BaiN/AoA(So)_Rossmann"/>
</dbReference>
<dbReference type="SUPFAM" id="SSF51905">
    <property type="entry name" value="FAD/NAD(P)-binding domain"/>
    <property type="match status" value="1"/>
</dbReference>
<dbReference type="NCBIfam" id="TIGR00275">
    <property type="entry name" value="aminoacetone oxidase family FAD-binding enzyme"/>
    <property type="match status" value="1"/>
</dbReference>
<dbReference type="Proteomes" id="UP000193804">
    <property type="component" value="Unassembled WGS sequence"/>
</dbReference>
<organism evidence="6 7">
    <name type="scientific">Marivirga sericea</name>
    <dbReference type="NCBI Taxonomy" id="1028"/>
    <lineage>
        <taxon>Bacteria</taxon>
        <taxon>Pseudomonadati</taxon>
        <taxon>Bacteroidota</taxon>
        <taxon>Cytophagia</taxon>
        <taxon>Cytophagales</taxon>
        <taxon>Marivirgaceae</taxon>
        <taxon>Marivirga</taxon>
    </lineage>
</organism>
<comment type="cofactor">
    <cofactor evidence="1">
        <name>FAD</name>
        <dbReference type="ChEBI" id="CHEBI:57692"/>
    </cofactor>
</comment>
<dbReference type="RefSeq" id="WP_085517049.1">
    <property type="nucleotide sequence ID" value="NZ_FXAW01000004.1"/>
</dbReference>
<protein>
    <recommendedName>
        <fullName evidence="8">Flavoprotein, HI0933 family</fullName>
    </recommendedName>
</protein>
<proteinExistence type="predicted"/>
<dbReference type="InterPro" id="IPR036188">
    <property type="entry name" value="FAD/NAD-bd_sf"/>
</dbReference>
<evidence type="ECO:0000313" key="6">
    <source>
        <dbReference type="EMBL" id="SMG33586.1"/>
    </source>
</evidence>
<dbReference type="InterPro" id="IPR023166">
    <property type="entry name" value="BaiN-like_dom_sf"/>
</dbReference>
<evidence type="ECO:0000259" key="4">
    <source>
        <dbReference type="Pfam" id="PF03486"/>
    </source>
</evidence>
<evidence type="ECO:0000256" key="1">
    <source>
        <dbReference type="ARBA" id="ARBA00001974"/>
    </source>
</evidence>
<feature type="domain" description="RsdA/BaiN/AoA(So)-like Rossmann fold-like" evidence="4">
    <location>
        <begin position="3"/>
        <end position="401"/>
    </location>
</feature>
<dbReference type="PANTHER" id="PTHR42887:SF2">
    <property type="entry name" value="OS12G0638800 PROTEIN"/>
    <property type="match status" value="1"/>
</dbReference>
<dbReference type="AlphaFoldDB" id="A0A1X7JYJ7"/>
<dbReference type="Gene3D" id="3.50.50.60">
    <property type="entry name" value="FAD/NAD(P)-binding domain"/>
    <property type="match status" value="1"/>
</dbReference>
<dbReference type="Gene3D" id="1.10.8.260">
    <property type="entry name" value="HI0933 insert domain-like"/>
    <property type="match status" value="1"/>
</dbReference>
<dbReference type="OrthoDB" id="9773233at2"/>
<sequence length="412" mass="45727">MRKIIIIGAGAAGIFGAISIATKNPDAEVVVLEKSSKLLSKVKISGGGRCNVTNVCQEPKELIKHYPRGHKKLKKAFEEFGSKEIVQWFESRGVNLKSEADGRIFPVTDDSQTIINCLLNECKKHKVVIRTKVAVESISKTEKGFSLNIKGSENIECDKVLVATGGHNKLGAFQWLIDLGHSITEPVPSLFTFNLPASSITALSGVSVSEVEVKIAGTKLSYQGPLLITHWGLSGPAVLKLSAWGARMLHEKNYEYSVVVNWLKIDSEEDARQKLIEFQSQNPKKMLFNSNPFQLPKRLWDYLLTKSEIDEELRWNNFSGKKFNKLINHLVADLYEASGKTTFKEEFVTAGGVKLGDINMQTMESRRYPGLYFAGEILDIDGVTGGFNFQAAWTTAWLASEGILENEKALQN</sequence>
<evidence type="ECO:0008006" key="8">
    <source>
        <dbReference type="Google" id="ProtNLM"/>
    </source>
</evidence>
<reference evidence="7" key="1">
    <citation type="submission" date="2017-04" db="EMBL/GenBank/DDBJ databases">
        <authorList>
            <person name="Varghese N."/>
            <person name="Submissions S."/>
        </authorList>
    </citation>
    <scope>NUCLEOTIDE SEQUENCE [LARGE SCALE GENOMIC DNA]</scope>
    <source>
        <strain evidence="7">DSM 4125</strain>
    </source>
</reference>
<dbReference type="PANTHER" id="PTHR42887">
    <property type="entry name" value="OS12G0638800 PROTEIN"/>
    <property type="match status" value="1"/>
</dbReference>
<dbReference type="SUPFAM" id="SSF160996">
    <property type="entry name" value="HI0933 insert domain-like"/>
    <property type="match status" value="1"/>
</dbReference>
<dbReference type="InterPro" id="IPR055178">
    <property type="entry name" value="RsdA/BaiN/AoA(So)-like_dom"/>
</dbReference>
<evidence type="ECO:0000313" key="7">
    <source>
        <dbReference type="Proteomes" id="UP000193804"/>
    </source>
</evidence>
<gene>
    <name evidence="6" type="ORF">SAMN05661096_02133</name>
</gene>
<dbReference type="Gene3D" id="2.40.30.10">
    <property type="entry name" value="Translation factors"/>
    <property type="match status" value="1"/>
</dbReference>
<dbReference type="Pfam" id="PF03486">
    <property type="entry name" value="HI0933_like"/>
    <property type="match status" value="1"/>
</dbReference>
<dbReference type="EMBL" id="FXAW01000004">
    <property type="protein sequence ID" value="SMG33586.1"/>
    <property type="molecule type" value="Genomic_DNA"/>
</dbReference>
<dbReference type="PRINTS" id="PR00368">
    <property type="entry name" value="FADPNR"/>
</dbReference>
<evidence type="ECO:0000259" key="5">
    <source>
        <dbReference type="Pfam" id="PF22780"/>
    </source>
</evidence>
<accession>A0A1X7JYJ7</accession>
<evidence type="ECO:0000256" key="2">
    <source>
        <dbReference type="ARBA" id="ARBA00022630"/>
    </source>
</evidence>
<keyword evidence="3" id="KW-0274">FAD</keyword>
<keyword evidence="7" id="KW-1185">Reference proteome</keyword>
<name>A0A1X7JYJ7_9BACT</name>
<feature type="domain" description="RsdA/BaiN/AoA(So)-like insert" evidence="5">
    <location>
        <begin position="187"/>
        <end position="348"/>
    </location>
</feature>